<dbReference type="RefSeq" id="WP_127003771.1">
    <property type="nucleotide sequence ID" value="NZ_CP173191.1"/>
</dbReference>
<name>A0A3S0X7J1_9PROT</name>
<dbReference type="AlphaFoldDB" id="A0A3S0X7J1"/>
<gene>
    <name evidence="1" type="ORF">EJ913_26940</name>
</gene>
<evidence type="ECO:0000313" key="1">
    <source>
        <dbReference type="EMBL" id="RUQ63965.1"/>
    </source>
</evidence>
<dbReference type="Proteomes" id="UP000280346">
    <property type="component" value="Unassembled WGS sequence"/>
</dbReference>
<protein>
    <submittedName>
        <fullName evidence="1">DUF1127 domain-containing protein</fullName>
    </submittedName>
</protein>
<accession>A0A3S0X7J1</accession>
<reference evidence="1 2" key="1">
    <citation type="submission" date="2018-12" db="EMBL/GenBank/DDBJ databases">
        <authorList>
            <person name="Yang Y."/>
        </authorList>
    </citation>
    <scope>NUCLEOTIDE SEQUENCE [LARGE SCALE GENOMIC DNA]</scope>
    <source>
        <strain evidence="1 2">GSF71</strain>
    </source>
</reference>
<keyword evidence="2" id="KW-1185">Reference proteome</keyword>
<dbReference type="OrthoDB" id="8116725at2"/>
<sequence>MSYSSIPSSSGELFGVETNRSSFFQRVVHWVKERAELYRAESELNLMSDVELSDMGLYRGDIHNAVRSGRTL</sequence>
<organism evidence="1 2">
    <name type="scientific">Azospirillum doebereinerae</name>
    <dbReference type="NCBI Taxonomy" id="92933"/>
    <lineage>
        <taxon>Bacteria</taxon>
        <taxon>Pseudomonadati</taxon>
        <taxon>Pseudomonadota</taxon>
        <taxon>Alphaproteobacteria</taxon>
        <taxon>Rhodospirillales</taxon>
        <taxon>Azospirillaceae</taxon>
        <taxon>Azospirillum</taxon>
    </lineage>
</organism>
<dbReference type="EMBL" id="RZIJ01000031">
    <property type="protein sequence ID" value="RUQ63965.1"/>
    <property type="molecule type" value="Genomic_DNA"/>
</dbReference>
<comment type="caution">
    <text evidence="1">The sequence shown here is derived from an EMBL/GenBank/DDBJ whole genome shotgun (WGS) entry which is preliminary data.</text>
</comment>
<proteinExistence type="predicted"/>
<evidence type="ECO:0000313" key="2">
    <source>
        <dbReference type="Proteomes" id="UP000280346"/>
    </source>
</evidence>